<gene>
    <name evidence="1" type="ORF">A3G45_03100</name>
</gene>
<dbReference type="Pfam" id="PF13597">
    <property type="entry name" value="NRDD"/>
    <property type="match status" value="1"/>
</dbReference>
<dbReference type="EMBL" id="MHPE01000004">
    <property type="protein sequence ID" value="OGZ77610.1"/>
    <property type="molecule type" value="Genomic_DNA"/>
</dbReference>
<accession>A0A1G2ITF4</accession>
<organism evidence="1 2">
    <name type="scientific">Candidatus Staskawiczbacteria bacterium RIFCSPLOWO2_12_FULL_37_15</name>
    <dbReference type="NCBI Taxonomy" id="1802218"/>
    <lineage>
        <taxon>Bacteria</taxon>
        <taxon>Candidatus Staskawicziibacteriota</taxon>
    </lineage>
</organism>
<evidence type="ECO:0000313" key="1">
    <source>
        <dbReference type="EMBL" id="OGZ77610.1"/>
    </source>
</evidence>
<evidence type="ECO:0000313" key="2">
    <source>
        <dbReference type="Proteomes" id="UP000178632"/>
    </source>
</evidence>
<dbReference type="AlphaFoldDB" id="A0A1G2ITF4"/>
<name>A0A1G2ITF4_9BACT</name>
<comment type="caution">
    <text evidence="1">The sequence shown here is derived from an EMBL/GenBank/DDBJ whole genome shotgun (WGS) entry which is preliminary data.</text>
</comment>
<proteinExistence type="predicted"/>
<protein>
    <submittedName>
        <fullName evidence="1">Uncharacterized protein</fullName>
    </submittedName>
</protein>
<sequence length="103" mass="12123">MEPVNFVKKEIGQENNYLCHDCGEEIITDREELENGVYLAYDNGGEKVNVFKCNECFAKNKALTNFNPCEVYSRVVGYIRPVQQWHKGKKQEFKERKEYECDC</sequence>
<dbReference type="Proteomes" id="UP000178632">
    <property type="component" value="Unassembled WGS sequence"/>
</dbReference>
<dbReference type="GO" id="GO:0006260">
    <property type="term" value="P:DNA replication"/>
    <property type="evidence" value="ECO:0007669"/>
    <property type="project" value="InterPro"/>
</dbReference>
<dbReference type="InterPro" id="IPR012833">
    <property type="entry name" value="NrdD"/>
</dbReference>
<dbReference type="GO" id="GO:0008998">
    <property type="term" value="F:ribonucleoside-triphosphate reductase (thioredoxin) activity"/>
    <property type="evidence" value="ECO:0007669"/>
    <property type="project" value="InterPro"/>
</dbReference>
<reference evidence="1 2" key="1">
    <citation type="journal article" date="2016" name="Nat. Commun.">
        <title>Thousands of microbial genomes shed light on interconnected biogeochemical processes in an aquifer system.</title>
        <authorList>
            <person name="Anantharaman K."/>
            <person name="Brown C.T."/>
            <person name="Hug L.A."/>
            <person name="Sharon I."/>
            <person name="Castelle C.J."/>
            <person name="Probst A.J."/>
            <person name="Thomas B.C."/>
            <person name="Singh A."/>
            <person name="Wilkins M.J."/>
            <person name="Karaoz U."/>
            <person name="Brodie E.L."/>
            <person name="Williams K.H."/>
            <person name="Hubbard S.S."/>
            <person name="Banfield J.F."/>
        </authorList>
    </citation>
    <scope>NUCLEOTIDE SEQUENCE [LARGE SCALE GENOMIC DNA]</scope>
</reference>